<dbReference type="AlphaFoldDB" id="A0A1E1M885"/>
<feature type="compositionally biased region" description="Basic and acidic residues" evidence="1">
    <location>
        <begin position="244"/>
        <end position="262"/>
    </location>
</feature>
<gene>
    <name evidence="2" type="ORF">RSE6_05591</name>
</gene>
<proteinExistence type="predicted"/>
<keyword evidence="3" id="KW-1185">Reference proteome</keyword>
<evidence type="ECO:0008006" key="4">
    <source>
        <dbReference type="Google" id="ProtNLM"/>
    </source>
</evidence>
<evidence type="ECO:0000256" key="1">
    <source>
        <dbReference type="SAM" id="MobiDB-lite"/>
    </source>
</evidence>
<dbReference type="EMBL" id="FJVC01000208">
    <property type="protein sequence ID" value="CZT45294.1"/>
    <property type="molecule type" value="Genomic_DNA"/>
</dbReference>
<feature type="compositionally biased region" description="Basic residues" evidence="1">
    <location>
        <begin position="230"/>
        <end position="243"/>
    </location>
</feature>
<organism evidence="2 3">
    <name type="scientific">Rhynchosporium secalis</name>
    <name type="common">Barley scald fungus</name>
    <dbReference type="NCBI Taxonomy" id="38038"/>
    <lineage>
        <taxon>Eukaryota</taxon>
        <taxon>Fungi</taxon>
        <taxon>Dikarya</taxon>
        <taxon>Ascomycota</taxon>
        <taxon>Pezizomycotina</taxon>
        <taxon>Leotiomycetes</taxon>
        <taxon>Helotiales</taxon>
        <taxon>Ploettnerulaceae</taxon>
        <taxon>Rhynchosporium</taxon>
    </lineage>
</organism>
<dbReference type="Proteomes" id="UP000177625">
    <property type="component" value="Unassembled WGS sequence"/>
</dbReference>
<evidence type="ECO:0000313" key="2">
    <source>
        <dbReference type="EMBL" id="CZT45294.1"/>
    </source>
</evidence>
<accession>A0A1E1M885</accession>
<feature type="compositionally biased region" description="Basic and acidic residues" evidence="1">
    <location>
        <begin position="386"/>
        <end position="396"/>
    </location>
</feature>
<sequence>MEISASIPSLVPAGLAMPNKHISTDICSTINAGLTLLNKLLALGGRCDGEGAGDGGRSEPGQLAVEISLLSSTLKQISSIILQRDGGGRYAIGAISIVQKILDRCQLIYDELNTMLNRIEIETRNGMNVGKGKEYTSLVMKVRREFEKVEVKIAKAVMEACRITLHLMVHNLASASRKIVSRRHSSYGTNTEDAQSELLSQALQLARRITIATLERLENGEQSSSATRSTSKRLRKLQRKPKVKKGEVGSLREGKQEEREKPSEWVKSLVRLEINNELISVEFSPRWMEREEVERLEYGELFEESVNGHTSDGEENWNREVELMDERDNRPGDRMRRGSYREVRERKAKEGIHVARMDGNRDSESRDGIEKERSVLGDLPGDGPEDLAKRSERMEYSRGWPVI</sequence>
<feature type="region of interest" description="Disordered" evidence="1">
    <location>
        <begin position="356"/>
        <end position="403"/>
    </location>
</feature>
<reference evidence="3" key="1">
    <citation type="submission" date="2016-03" db="EMBL/GenBank/DDBJ databases">
        <authorList>
            <person name="Guldener U."/>
        </authorList>
    </citation>
    <scope>NUCLEOTIDE SEQUENCE [LARGE SCALE GENOMIC DNA]</scope>
</reference>
<protein>
    <recommendedName>
        <fullName evidence="4">Fungal N-terminal domain-containing protein</fullName>
    </recommendedName>
</protein>
<feature type="compositionally biased region" description="Basic and acidic residues" evidence="1">
    <location>
        <begin position="356"/>
        <end position="375"/>
    </location>
</feature>
<feature type="compositionally biased region" description="Polar residues" evidence="1">
    <location>
        <begin position="220"/>
        <end position="229"/>
    </location>
</feature>
<evidence type="ECO:0000313" key="3">
    <source>
        <dbReference type="Proteomes" id="UP000177625"/>
    </source>
</evidence>
<name>A0A1E1M885_RHYSE</name>
<feature type="region of interest" description="Disordered" evidence="1">
    <location>
        <begin position="219"/>
        <end position="262"/>
    </location>
</feature>